<feature type="compositionally biased region" description="Basic and acidic residues" evidence="7">
    <location>
        <begin position="44"/>
        <end position="56"/>
    </location>
</feature>
<dbReference type="AlphaFoldDB" id="A0A2D0REQ6"/>
<comment type="caution">
    <text evidence="6">Lacks conserved residue(s) required for the propagation of feature annotation.</text>
</comment>
<dbReference type="GO" id="GO:0000785">
    <property type="term" value="C:chromatin"/>
    <property type="evidence" value="ECO:0007669"/>
    <property type="project" value="TreeGrafter"/>
</dbReference>
<evidence type="ECO:0000256" key="4">
    <source>
        <dbReference type="ARBA" id="ARBA00023163"/>
    </source>
</evidence>
<dbReference type="GO" id="GO:0000978">
    <property type="term" value="F:RNA polymerase II cis-regulatory region sequence-specific DNA binding"/>
    <property type="evidence" value="ECO:0007669"/>
    <property type="project" value="InterPro"/>
</dbReference>
<dbReference type="Gene3D" id="2.60.40.820">
    <property type="entry name" value="Transcription factor, T-box"/>
    <property type="match status" value="1"/>
</dbReference>
<dbReference type="GO" id="GO:0045893">
    <property type="term" value="P:positive regulation of DNA-templated transcription"/>
    <property type="evidence" value="ECO:0007669"/>
    <property type="project" value="InterPro"/>
</dbReference>
<keyword evidence="5 6" id="KW-0539">Nucleus</keyword>
<dbReference type="STRING" id="7998.ENSIPUP00000021555"/>
<gene>
    <name evidence="10" type="primary">tbx22</name>
</gene>
<keyword evidence="2" id="KW-0805">Transcription regulation</keyword>
<dbReference type="SMART" id="SM00425">
    <property type="entry name" value="TBOX"/>
    <property type="match status" value="1"/>
</dbReference>
<reference evidence="9" key="1">
    <citation type="journal article" date="2016" name="Nat. Commun.">
        <title>The channel catfish genome sequence provides insights into the evolution of scale formation in teleosts.</title>
        <authorList>
            <person name="Liu Z."/>
            <person name="Liu S."/>
            <person name="Yao J."/>
            <person name="Bao L."/>
            <person name="Zhang J."/>
            <person name="Li Y."/>
            <person name="Jiang C."/>
            <person name="Sun L."/>
            <person name="Wang R."/>
            <person name="Zhang Y."/>
            <person name="Zhou T."/>
            <person name="Zeng Q."/>
            <person name="Fu Q."/>
            <person name="Gao S."/>
            <person name="Li N."/>
            <person name="Koren S."/>
            <person name="Jiang Y."/>
            <person name="Zimin A."/>
            <person name="Xu P."/>
            <person name="Phillippy A.M."/>
            <person name="Geng X."/>
            <person name="Song L."/>
            <person name="Sun F."/>
            <person name="Li C."/>
            <person name="Wang X."/>
            <person name="Chen A."/>
            <person name="Jin Y."/>
            <person name="Yuan Z."/>
            <person name="Yang Y."/>
            <person name="Tan S."/>
            <person name="Peatman E."/>
            <person name="Lu J."/>
            <person name="Qin Z."/>
            <person name="Dunham R."/>
            <person name="Li Z."/>
            <person name="Sonstegard T."/>
            <person name="Feng J."/>
            <person name="Danzmann R.G."/>
            <person name="Schroeder S."/>
            <person name="Scheffler B."/>
            <person name="Duke M.V."/>
            <person name="Ballard L."/>
            <person name="Kucuktas H."/>
            <person name="Kaltenboeck L."/>
            <person name="Liu H."/>
            <person name="Armbruster J."/>
            <person name="Xie Y."/>
            <person name="Kirby M.L."/>
            <person name="Tian Y."/>
            <person name="Flanagan M.E."/>
            <person name="Mu W."/>
            <person name="Waldbieser G.C."/>
        </authorList>
    </citation>
    <scope>NUCLEOTIDE SEQUENCE [LARGE SCALE GENOMIC DNA]</scope>
    <source>
        <strain evidence="9">SDA103</strain>
    </source>
</reference>
<evidence type="ECO:0000313" key="10">
    <source>
        <dbReference type="RefSeq" id="XP_017329024.1"/>
    </source>
</evidence>
<proteinExistence type="predicted"/>
<dbReference type="GO" id="GO:0009653">
    <property type="term" value="P:anatomical structure morphogenesis"/>
    <property type="evidence" value="ECO:0007669"/>
    <property type="project" value="UniProtKB-ARBA"/>
</dbReference>
<evidence type="ECO:0000256" key="1">
    <source>
        <dbReference type="ARBA" id="ARBA00004123"/>
    </source>
</evidence>
<dbReference type="PROSITE" id="PS50252">
    <property type="entry name" value="TBOX_3"/>
    <property type="match status" value="1"/>
</dbReference>
<keyword evidence="9" id="KW-1185">Reference proteome</keyword>
<dbReference type="Pfam" id="PF00907">
    <property type="entry name" value="T-box"/>
    <property type="match status" value="1"/>
</dbReference>
<dbReference type="RefSeq" id="XP_017329024.1">
    <property type="nucleotide sequence ID" value="XM_017473535.3"/>
</dbReference>
<comment type="subcellular location">
    <subcellularLocation>
        <location evidence="1 6">Nucleus</location>
    </subcellularLocation>
</comment>
<dbReference type="InterPro" id="IPR008967">
    <property type="entry name" value="p53-like_TF_DNA-bd_sf"/>
</dbReference>
<dbReference type="Proteomes" id="UP000221080">
    <property type="component" value="Chromosome 8"/>
</dbReference>
<dbReference type="FunFam" id="2.60.40.820:FF:000001">
    <property type="entry name" value="T-box transcription factor TBX18"/>
    <property type="match status" value="1"/>
</dbReference>
<keyword evidence="4" id="KW-0804">Transcription</keyword>
<evidence type="ECO:0000313" key="9">
    <source>
        <dbReference type="Proteomes" id="UP000221080"/>
    </source>
</evidence>
<accession>A0A2D0REQ6</accession>
<evidence type="ECO:0000259" key="8">
    <source>
        <dbReference type="PROSITE" id="PS50252"/>
    </source>
</evidence>
<dbReference type="OrthoDB" id="7442607at2759"/>
<feature type="domain" description="T-box" evidence="8">
    <location>
        <begin position="103"/>
        <end position="290"/>
    </location>
</feature>
<evidence type="ECO:0000256" key="6">
    <source>
        <dbReference type="PROSITE-ProRule" id="PRU00201"/>
    </source>
</evidence>
<reference evidence="10" key="2">
    <citation type="submission" date="2025-08" db="UniProtKB">
        <authorList>
            <consortium name="RefSeq"/>
        </authorList>
    </citation>
    <scope>IDENTIFICATION</scope>
    <source>
        <tissue evidence="10">Blood</tissue>
    </source>
</reference>
<dbReference type="GO" id="GO:0000981">
    <property type="term" value="F:DNA-binding transcription factor activity, RNA polymerase II-specific"/>
    <property type="evidence" value="ECO:0007669"/>
    <property type="project" value="TreeGrafter"/>
</dbReference>
<evidence type="ECO:0000256" key="7">
    <source>
        <dbReference type="SAM" id="MobiDB-lite"/>
    </source>
</evidence>
<dbReference type="GO" id="GO:0005634">
    <property type="term" value="C:nucleus"/>
    <property type="evidence" value="ECO:0007669"/>
    <property type="project" value="UniProtKB-SubCell"/>
</dbReference>
<dbReference type="GeneID" id="108268510"/>
<dbReference type="PROSITE" id="PS01283">
    <property type="entry name" value="TBOX_1"/>
    <property type="match status" value="1"/>
</dbReference>
<dbReference type="CTD" id="50945"/>
<evidence type="ECO:0000256" key="5">
    <source>
        <dbReference type="ARBA" id="ARBA00023242"/>
    </source>
</evidence>
<dbReference type="PROSITE" id="PS01264">
    <property type="entry name" value="TBOX_2"/>
    <property type="match status" value="1"/>
</dbReference>
<dbReference type="InterPro" id="IPR036960">
    <property type="entry name" value="T-box_sf"/>
</dbReference>
<evidence type="ECO:0000256" key="3">
    <source>
        <dbReference type="ARBA" id="ARBA00023125"/>
    </source>
</evidence>
<dbReference type="PANTHER" id="PTHR11267:SF116">
    <property type="entry name" value="T-BOX TRANSCRIPTION FACTOR TBX22"/>
    <property type="match status" value="1"/>
</dbReference>
<organism evidence="9 10">
    <name type="scientific">Ictalurus punctatus</name>
    <name type="common">Channel catfish</name>
    <name type="synonym">Silurus punctatus</name>
    <dbReference type="NCBI Taxonomy" id="7998"/>
    <lineage>
        <taxon>Eukaryota</taxon>
        <taxon>Metazoa</taxon>
        <taxon>Chordata</taxon>
        <taxon>Craniata</taxon>
        <taxon>Vertebrata</taxon>
        <taxon>Euteleostomi</taxon>
        <taxon>Actinopterygii</taxon>
        <taxon>Neopterygii</taxon>
        <taxon>Teleostei</taxon>
        <taxon>Ostariophysi</taxon>
        <taxon>Siluriformes</taxon>
        <taxon>Ictaluridae</taxon>
        <taxon>Ictalurus</taxon>
    </lineage>
</organism>
<dbReference type="GO" id="GO:0001708">
    <property type="term" value="P:cell fate specification"/>
    <property type="evidence" value="ECO:0007669"/>
    <property type="project" value="TreeGrafter"/>
</dbReference>
<name>A0A2D0REQ6_ICTPU</name>
<keyword evidence="3 6" id="KW-0238">DNA-binding</keyword>
<evidence type="ECO:0000256" key="2">
    <source>
        <dbReference type="ARBA" id="ARBA00023015"/>
    </source>
</evidence>
<protein>
    <submittedName>
        <fullName evidence="10">T-box transcription factor TBX22</fullName>
    </submittedName>
</protein>
<dbReference type="PRINTS" id="PR00937">
    <property type="entry name" value="TBOX"/>
</dbReference>
<dbReference type="InterPro" id="IPR018186">
    <property type="entry name" value="TF_T-box_CS"/>
</dbReference>
<sequence length="505" mass="56135">MAMQGLSEAGERVSVACPRAQGLSRRAHAFSVEALVGKSCKRMKVEKAKDEKREESDCGLDTSTGTVVDEGEDSANQIEEAVETTSKPAGDKTDPDTQIHVELQGSDLWRRFHEIGTEMIITKAGRRMFPSIRVKVRNLDPFKQYYIAMDIKLVDSKRYRYVYHSSQWMVAGNTDHSCITPRLYIHPDSPCSGETWMRQVISFDRVKLTNNEMDDKGHIILQSMHKYKPRVHVVVHEPCLDVSQIAALPTEGVCTFSFPETQFTTVTAYQNQQITKLKIDRNPFAKGFRDPGRNRGVLDGVLDSYPWRNTFGLSLKPFTLELQGENCGSSESCGDVSSLKSLLPHSSSLLSYPFNLSGPDSDLHNLSVPLCSKVTSSNPSFTSRPYCSLIPDRLRGYSGLRTLIDYPMLSPLHGKKIGGCKGQCLHSHCLISIQNLQSSRTSGAHPDTATSSLMSPYGLYSYSLPFRPHISSITSSSKPADSIILASSESLLRQTAWHSTVNHCF</sequence>
<dbReference type="GO" id="GO:0060429">
    <property type="term" value="P:epithelium development"/>
    <property type="evidence" value="ECO:0007669"/>
    <property type="project" value="UniProtKB-ARBA"/>
</dbReference>
<dbReference type="KEGG" id="ipu:108268510"/>
<feature type="region of interest" description="Disordered" evidence="7">
    <location>
        <begin position="44"/>
        <end position="74"/>
    </location>
</feature>
<dbReference type="InterPro" id="IPR001699">
    <property type="entry name" value="TF_T-box"/>
</dbReference>
<dbReference type="InterPro" id="IPR046360">
    <property type="entry name" value="T-box_DNA-bd"/>
</dbReference>
<dbReference type="PANTHER" id="PTHR11267">
    <property type="entry name" value="T-BOX PROTEIN-RELATED"/>
    <property type="match status" value="1"/>
</dbReference>
<dbReference type="SUPFAM" id="SSF49417">
    <property type="entry name" value="p53-like transcription factors"/>
    <property type="match status" value="1"/>
</dbReference>